<protein>
    <submittedName>
        <fullName evidence="2">Uncharacterized protein</fullName>
    </submittedName>
</protein>
<sequence length="48" mass="5507">MTTLNDQIQMLRAELTSYGISRRERAQIERELESALAELAAVRARSEE</sequence>
<proteinExistence type="predicted"/>
<dbReference type="Proteomes" id="UP000534870">
    <property type="component" value="Unassembled WGS sequence"/>
</dbReference>
<evidence type="ECO:0000313" key="2">
    <source>
        <dbReference type="EMBL" id="NVN10055.1"/>
    </source>
</evidence>
<dbReference type="AlphaFoldDB" id="A0A7Y7ITK7"/>
<comment type="caution">
    <text evidence="2">The sequence shown here is derived from an EMBL/GenBank/DDBJ whole genome shotgun (WGS) entry which is preliminary data.</text>
</comment>
<accession>A0A7Y7ITK7</accession>
<evidence type="ECO:0000313" key="3">
    <source>
        <dbReference type="Proteomes" id="UP000534870"/>
    </source>
</evidence>
<evidence type="ECO:0000256" key="1">
    <source>
        <dbReference type="SAM" id="Coils"/>
    </source>
</evidence>
<feature type="coiled-coil region" evidence="1">
    <location>
        <begin position="18"/>
        <end position="45"/>
    </location>
</feature>
<gene>
    <name evidence="2" type="ORF">HUK84_02630</name>
</gene>
<name>A0A7Y7ITK7_9PROT</name>
<organism evidence="2 3">
    <name type="scientific">Nguyenibacter vanlangensis</name>
    <dbReference type="NCBI Taxonomy" id="1216886"/>
    <lineage>
        <taxon>Bacteria</taxon>
        <taxon>Pseudomonadati</taxon>
        <taxon>Pseudomonadota</taxon>
        <taxon>Alphaproteobacteria</taxon>
        <taxon>Acetobacterales</taxon>
        <taxon>Acetobacteraceae</taxon>
        <taxon>Nguyenibacter</taxon>
    </lineage>
</organism>
<dbReference type="EMBL" id="JABXXP010000015">
    <property type="protein sequence ID" value="NVN10055.1"/>
    <property type="molecule type" value="Genomic_DNA"/>
</dbReference>
<keyword evidence="1" id="KW-0175">Coiled coil</keyword>
<dbReference type="RefSeq" id="WP_176638844.1">
    <property type="nucleotide sequence ID" value="NZ_JABXXP010000015.1"/>
</dbReference>
<reference evidence="2 3" key="1">
    <citation type="submission" date="2020-06" db="EMBL/GenBank/DDBJ databases">
        <title>Description of novel acetic acid bacteria.</title>
        <authorList>
            <person name="Sombolestani A."/>
        </authorList>
    </citation>
    <scope>NUCLEOTIDE SEQUENCE [LARGE SCALE GENOMIC DNA]</scope>
    <source>
        <strain evidence="2 3">LMG 31431</strain>
    </source>
</reference>